<sequence length="254" mass="28849">MTIATFETGIRVSAMGSAKRSYPIINQAPVMKRLLSIGCFLLLVTWQFGCSKNDPSHDPEPEPVRLDRDTVSAWLSRGSFYITDAWRFAGKDSVDMFKADTLLKLYANAAFLHFYISKGEGQIMFHGGGSQFPNTEIPGNALTFNLNIRIFLPTEMDLKWDEEKGTLGVETMRTTSYFPMIVPGKKGYLEPASFNVKMSLEQAKKAVVKPRMRFIFEDDDPKLGKVTYKITMKPMYQYYREPGQQVSAKYVVFP</sequence>
<evidence type="ECO:0000313" key="2">
    <source>
        <dbReference type="Proteomes" id="UP000600214"/>
    </source>
</evidence>
<evidence type="ECO:0000313" key="1">
    <source>
        <dbReference type="EMBL" id="GGH29718.1"/>
    </source>
</evidence>
<gene>
    <name evidence="1" type="ORF">GCM10007423_17300</name>
</gene>
<organism evidence="1 2">
    <name type="scientific">Dyadobacter endophyticus</name>
    <dbReference type="NCBI Taxonomy" id="1749036"/>
    <lineage>
        <taxon>Bacteria</taxon>
        <taxon>Pseudomonadati</taxon>
        <taxon>Bacteroidota</taxon>
        <taxon>Cytophagia</taxon>
        <taxon>Cytophagales</taxon>
        <taxon>Spirosomataceae</taxon>
        <taxon>Dyadobacter</taxon>
    </lineage>
</organism>
<keyword evidence="2" id="KW-1185">Reference proteome</keyword>
<accession>A0ABQ1YKM3</accession>
<protein>
    <submittedName>
        <fullName evidence="1">Uncharacterized protein</fullName>
    </submittedName>
</protein>
<dbReference type="EMBL" id="BMIA01000001">
    <property type="protein sequence ID" value="GGH29718.1"/>
    <property type="molecule type" value="Genomic_DNA"/>
</dbReference>
<proteinExistence type="predicted"/>
<reference evidence="2" key="1">
    <citation type="journal article" date="2019" name="Int. J. Syst. Evol. Microbiol.">
        <title>The Global Catalogue of Microorganisms (GCM) 10K type strain sequencing project: providing services to taxonomists for standard genome sequencing and annotation.</title>
        <authorList>
            <consortium name="The Broad Institute Genomics Platform"/>
            <consortium name="The Broad Institute Genome Sequencing Center for Infectious Disease"/>
            <person name="Wu L."/>
            <person name="Ma J."/>
        </authorList>
    </citation>
    <scope>NUCLEOTIDE SEQUENCE [LARGE SCALE GENOMIC DNA]</scope>
    <source>
        <strain evidence="2">CGMCC 1.15288</strain>
    </source>
</reference>
<dbReference type="Proteomes" id="UP000600214">
    <property type="component" value="Unassembled WGS sequence"/>
</dbReference>
<name>A0ABQ1YKM3_9BACT</name>
<comment type="caution">
    <text evidence="1">The sequence shown here is derived from an EMBL/GenBank/DDBJ whole genome shotgun (WGS) entry which is preliminary data.</text>
</comment>